<keyword evidence="1" id="KW-0479">Metal-binding</keyword>
<evidence type="ECO:0000256" key="4">
    <source>
        <dbReference type="PROSITE-ProRule" id="PRU00325"/>
    </source>
</evidence>
<dbReference type="InterPro" id="IPR006564">
    <property type="entry name" value="Znf_PMZ"/>
</dbReference>
<evidence type="ECO:0000256" key="1">
    <source>
        <dbReference type="ARBA" id="ARBA00022723"/>
    </source>
</evidence>
<keyword evidence="3" id="KW-0862">Zinc</keyword>
<dbReference type="EMBL" id="JACGWJ010000017">
    <property type="protein sequence ID" value="KAL0356280.1"/>
    <property type="molecule type" value="Genomic_DNA"/>
</dbReference>
<dbReference type="Pfam" id="PF04434">
    <property type="entry name" value="SWIM"/>
    <property type="match status" value="1"/>
</dbReference>
<reference evidence="6" key="1">
    <citation type="submission" date="2020-06" db="EMBL/GenBank/DDBJ databases">
        <authorList>
            <person name="Li T."/>
            <person name="Hu X."/>
            <person name="Zhang T."/>
            <person name="Song X."/>
            <person name="Zhang H."/>
            <person name="Dai N."/>
            <person name="Sheng W."/>
            <person name="Hou X."/>
            <person name="Wei L."/>
        </authorList>
    </citation>
    <scope>NUCLEOTIDE SEQUENCE</scope>
    <source>
        <strain evidence="6">G02</strain>
        <tissue evidence="6">Leaf</tissue>
    </source>
</reference>
<dbReference type="GO" id="GO:0008270">
    <property type="term" value="F:zinc ion binding"/>
    <property type="evidence" value="ECO:0007669"/>
    <property type="project" value="UniProtKB-KW"/>
</dbReference>
<dbReference type="SMART" id="SM00575">
    <property type="entry name" value="ZnF_PMZ"/>
    <property type="match status" value="1"/>
</dbReference>
<evidence type="ECO:0000256" key="3">
    <source>
        <dbReference type="ARBA" id="ARBA00022833"/>
    </source>
</evidence>
<dbReference type="AlphaFoldDB" id="A0AAW2PJ90"/>
<comment type="caution">
    <text evidence="6">The sequence shown here is derived from an EMBL/GenBank/DDBJ whole genome shotgun (WGS) entry which is preliminary data.</text>
</comment>
<dbReference type="PROSITE" id="PS50966">
    <property type="entry name" value="ZF_SWIM"/>
    <property type="match status" value="1"/>
</dbReference>
<feature type="domain" description="SWIM-type" evidence="5">
    <location>
        <begin position="94"/>
        <end position="126"/>
    </location>
</feature>
<sequence>MSEAVNGVLKGARRLPIVPLVEITLNRSAQYFLQRTARANRMVMDNQQWADYAFRLFEARQAEAIHHIVQKFDYNQQSASVITLSTTGQGSRTYVVKLRQQMCSCGKWATHGIPCSHAIQASRHFGMNASNFIPQYFSTRAYKKTYLGRFEPVYGEEYWIPFILSLCIIRPSELAEDRDEMSQREYETKWINHRDVPANNIKLTKLRLHWMDRLQCRHLKDLPEYRHWMTGFSVDIGWTASV</sequence>
<proteinExistence type="predicted"/>
<reference evidence="6" key="2">
    <citation type="journal article" date="2024" name="Plant">
        <title>Genomic evolution and insights into agronomic trait innovations of Sesamum species.</title>
        <authorList>
            <person name="Miao H."/>
            <person name="Wang L."/>
            <person name="Qu L."/>
            <person name="Liu H."/>
            <person name="Sun Y."/>
            <person name="Le M."/>
            <person name="Wang Q."/>
            <person name="Wei S."/>
            <person name="Zheng Y."/>
            <person name="Lin W."/>
            <person name="Duan Y."/>
            <person name="Cao H."/>
            <person name="Xiong S."/>
            <person name="Wang X."/>
            <person name="Wei L."/>
            <person name="Li C."/>
            <person name="Ma Q."/>
            <person name="Ju M."/>
            <person name="Zhao R."/>
            <person name="Li G."/>
            <person name="Mu C."/>
            <person name="Tian Q."/>
            <person name="Mei H."/>
            <person name="Zhang T."/>
            <person name="Gao T."/>
            <person name="Zhang H."/>
        </authorList>
    </citation>
    <scope>NUCLEOTIDE SEQUENCE</scope>
    <source>
        <strain evidence="6">G02</strain>
    </source>
</reference>
<gene>
    <name evidence="6" type="ORF">Sradi_4074900</name>
</gene>
<keyword evidence="2 4" id="KW-0863">Zinc-finger</keyword>
<protein>
    <recommendedName>
        <fullName evidence="5">SWIM-type domain-containing protein</fullName>
    </recommendedName>
</protein>
<accession>A0AAW2PJ90</accession>
<evidence type="ECO:0000259" key="5">
    <source>
        <dbReference type="PROSITE" id="PS50966"/>
    </source>
</evidence>
<organism evidence="6">
    <name type="scientific">Sesamum radiatum</name>
    <name type="common">Black benniseed</name>
    <dbReference type="NCBI Taxonomy" id="300843"/>
    <lineage>
        <taxon>Eukaryota</taxon>
        <taxon>Viridiplantae</taxon>
        <taxon>Streptophyta</taxon>
        <taxon>Embryophyta</taxon>
        <taxon>Tracheophyta</taxon>
        <taxon>Spermatophyta</taxon>
        <taxon>Magnoliopsida</taxon>
        <taxon>eudicotyledons</taxon>
        <taxon>Gunneridae</taxon>
        <taxon>Pentapetalae</taxon>
        <taxon>asterids</taxon>
        <taxon>lamiids</taxon>
        <taxon>Lamiales</taxon>
        <taxon>Pedaliaceae</taxon>
        <taxon>Sesamum</taxon>
    </lineage>
</organism>
<name>A0AAW2PJ90_SESRA</name>
<evidence type="ECO:0000256" key="2">
    <source>
        <dbReference type="ARBA" id="ARBA00022771"/>
    </source>
</evidence>
<evidence type="ECO:0000313" key="6">
    <source>
        <dbReference type="EMBL" id="KAL0356280.1"/>
    </source>
</evidence>
<dbReference type="InterPro" id="IPR007527">
    <property type="entry name" value="Znf_SWIM"/>
</dbReference>